<comment type="caution">
    <text evidence="1">The sequence shown here is derived from an EMBL/GenBank/DDBJ whole genome shotgun (WGS) entry which is preliminary data.</text>
</comment>
<organism evidence="1 2">
    <name type="scientific">Microvirga aerophila</name>
    <dbReference type="NCBI Taxonomy" id="670291"/>
    <lineage>
        <taxon>Bacteria</taxon>
        <taxon>Pseudomonadati</taxon>
        <taxon>Pseudomonadota</taxon>
        <taxon>Alphaproteobacteria</taxon>
        <taxon>Hyphomicrobiales</taxon>
        <taxon>Methylobacteriaceae</taxon>
        <taxon>Microvirga</taxon>
    </lineage>
</organism>
<keyword evidence="1" id="KW-0808">Transferase</keyword>
<dbReference type="GO" id="GO:0032259">
    <property type="term" value="P:methylation"/>
    <property type="evidence" value="ECO:0007669"/>
    <property type="project" value="UniProtKB-KW"/>
</dbReference>
<dbReference type="RefSeq" id="WP_210207488.1">
    <property type="nucleotide sequence ID" value="NZ_QOIO01000028.1"/>
</dbReference>
<keyword evidence="2" id="KW-1185">Reference proteome</keyword>
<dbReference type="GO" id="GO:0008168">
    <property type="term" value="F:methyltransferase activity"/>
    <property type="evidence" value="ECO:0007669"/>
    <property type="project" value="UniProtKB-KW"/>
</dbReference>
<sequence length="266" mass="30717">MMDDLASRVERIEKQLLLAETYSVKAFWQALDRAYHTNLQTRDLRCIICEYTDKRSGFQVLTDQCEFGGGELERYQCPRCDCVFGAQKYLDLDESFVDLDYRLLYSRYSESDSSINEIRTFHSLRPQRQGVYLDWGCGGAWSPTISKLREGGWDVWGYEPSADVASAFVVNQRNAVSARFDGIFSNNVIEHFRDPIAQFKDFHSLLKDGGGMAHSSPCYEYRYSFTRFHTLFLLGKSPDVLAERTGFRVIDRVQEGEYINVVFART</sequence>
<evidence type="ECO:0000313" key="2">
    <source>
        <dbReference type="Proteomes" id="UP000321085"/>
    </source>
</evidence>
<dbReference type="CDD" id="cd02440">
    <property type="entry name" value="AdoMet_MTases"/>
    <property type="match status" value="1"/>
</dbReference>
<reference evidence="1 2" key="1">
    <citation type="submission" date="2019-07" db="EMBL/GenBank/DDBJ databases">
        <title>Whole genome shotgun sequence of Microvirga aerophila NBRC 106136.</title>
        <authorList>
            <person name="Hosoyama A."/>
            <person name="Uohara A."/>
            <person name="Ohji S."/>
            <person name="Ichikawa N."/>
        </authorList>
    </citation>
    <scope>NUCLEOTIDE SEQUENCE [LARGE SCALE GENOMIC DNA]</scope>
    <source>
        <strain evidence="1 2">NBRC 106136</strain>
    </source>
</reference>
<dbReference type="AlphaFoldDB" id="A0A512BRT5"/>
<keyword evidence="1" id="KW-0489">Methyltransferase</keyword>
<accession>A0A512BRT5</accession>
<name>A0A512BRT5_9HYPH</name>
<dbReference type="EMBL" id="BJYU01000026">
    <property type="protein sequence ID" value="GEO14614.1"/>
    <property type="molecule type" value="Genomic_DNA"/>
</dbReference>
<evidence type="ECO:0000313" key="1">
    <source>
        <dbReference type="EMBL" id="GEO14614.1"/>
    </source>
</evidence>
<dbReference type="InterPro" id="IPR029063">
    <property type="entry name" value="SAM-dependent_MTases_sf"/>
</dbReference>
<dbReference type="SUPFAM" id="SSF53335">
    <property type="entry name" value="S-adenosyl-L-methionine-dependent methyltransferases"/>
    <property type="match status" value="1"/>
</dbReference>
<dbReference type="Proteomes" id="UP000321085">
    <property type="component" value="Unassembled WGS sequence"/>
</dbReference>
<dbReference type="Pfam" id="PF13489">
    <property type="entry name" value="Methyltransf_23"/>
    <property type="match status" value="1"/>
</dbReference>
<proteinExistence type="predicted"/>
<dbReference type="Gene3D" id="3.40.50.150">
    <property type="entry name" value="Vaccinia Virus protein VP39"/>
    <property type="match status" value="1"/>
</dbReference>
<protein>
    <submittedName>
        <fullName evidence="1">Methyltransferase</fullName>
    </submittedName>
</protein>
<gene>
    <name evidence="1" type="ORF">MAE02_23100</name>
</gene>